<feature type="compositionally biased region" description="Polar residues" evidence="1">
    <location>
        <begin position="10"/>
        <end position="19"/>
    </location>
</feature>
<dbReference type="Proteomes" id="UP000663823">
    <property type="component" value="Unassembled WGS sequence"/>
</dbReference>
<feature type="compositionally biased region" description="Low complexity" evidence="1">
    <location>
        <begin position="35"/>
        <end position="50"/>
    </location>
</feature>
<protein>
    <submittedName>
        <fullName evidence="2">Uncharacterized protein</fullName>
    </submittedName>
</protein>
<accession>A0A820E847</accession>
<name>A0A820E847_9BILA</name>
<sequence>MPKTERSTVVHETSSSATLEDQEASPATSSDKIKSSSNTIKTKNTKSQSKAKIINHENSSKLIDNESNEEQDFDLQLSIEEAGGLKQFLESPSVILYRKKLKSQGKSPYLFYFEHLHRP</sequence>
<dbReference type="AlphaFoldDB" id="A0A820E847"/>
<evidence type="ECO:0000313" key="3">
    <source>
        <dbReference type="Proteomes" id="UP000663823"/>
    </source>
</evidence>
<organism evidence="2 3">
    <name type="scientific">Rotaria sordida</name>
    <dbReference type="NCBI Taxonomy" id="392033"/>
    <lineage>
        <taxon>Eukaryota</taxon>
        <taxon>Metazoa</taxon>
        <taxon>Spiralia</taxon>
        <taxon>Gnathifera</taxon>
        <taxon>Rotifera</taxon>
        <taxon>Eurotatoria</taxon>
        <taxon>Bdelloidea</taxon>
        <taxon>Philodinida</taxon>
        <taxon>Philodinidae</taxon>
        <taxon>Rotaria</taxon>
    </lineage>
</organism>
<comment type="caution">
    <text evidence="2">The sequence shown here is derived from an EMBL/GenBank/DDBJ whole genome shotgun (WGS) entry which is preliminary data.</text>
</comment>
<evidence type="ECO:0000256" key="1">
    <source>
        <dbReference type="SAM" id="MobiDB-lite"/>
    </source>
</evidence>
<evidence type="ECO:0000313" key="2">
    <source>
        <dbReference type="EMBL" id="CAF4244245.1"/>
    </source>
</evidence>
<dbReference type="EMBL" id="CAJOAX010030704">
    <property type="protein sequence ID" value="CAF4244245.1"/>
    <property type="molecule type" value="Genomic_DNA"/>
</dbReference>
<gene>
    <name evidence="2" type="ORF">OTI717_LOCUS40206</name>
</gene>
<feature type="region of interest" description="Disordered" evidence="1">
    <location>
        <begin position="1"/>
        <end position="68"/>
    </location>
</feature>
<reference evidence="2" key="1">
    <citation type="submission" date="2021-02" db="EMBL/GenBank/DDBJ databases">
        <authorList>
            <person name="Nowell W R."/>
        </authorList>
    </citation>
    <scope>NUCLEOTIDE SEQUENCE</scope>
</reference>
<proteinExistence type="predicted"/>